<dbReference type="SMART" id="SM00034">
    <property type="entry name" value="CLECT"/>
    <property type="match status" value="1"/>
</dbReference>
<evidence type="ECO:0000256" key="9">
    <source>
        <dbReference type="SAM" id="MobiDB-lite"/>
    </source>
</evidence>
<keyword evidence="3 10" id="KW-0812">Transmembrane</keyword>
<feature type="domain" description="C-type lectin" evidence="11">
    <location>
        <begin position="148"/>
        <end position="267"/>
    </location>
</feature>
<feature type="transmembrane region" description="Helical" evidence="10">
    <location>
        <begin position="57"/>
        <end position="79"/>
    </location>
</feature>
<dbReference type="OrthoDB" id="8950604at2759"/>
<feature type="coiled-coil region" evidence="8">
    <location>
        <begin position="88"/>
        <end position="136"/>
    </location>
</feature>
<proteinExistence type="predicted"/>
<dbReference type="InterPro" id="IPR018378">
    <property type="entry name" value="C-type_lectin_CS"/>
</dbReference>
<dbReference type="PROSITE" id="PS00615">
    <property type="entry name" value="C_TYPE_LECTIN_1"/>
    <property type="match status" value="1"/>
</dbReference>
<dbReference type="Gene3D" id="1.20.5.400">
    <property type="match status" value="1"/>
</dbReference>
<evidence type="ECO:0000256" key="2">
    <source>
        <dbReference type="ARBA" id="ARBA00022475"/>
    </source>
</evidence>
<evidence type="ECO:0000256" key="8">
    <source>
        <dbReference type="SAM" id="Coils"/>
    </source>
</evidence>
<dbReference type="InterPro" id="IPR050111">
    <property type="entry name" value="C-type_lectin/snaclec_domain"/>
</dbReference>
<dbReference type="Pfam" id="PF02203">
    <property type="entry name" value="TarH"/>
    <property type="match status" value="1"/>
</dbReference>
<keyword evidence="4" id="KW-0430">Lectin</keyword>
<evidence type="ECO:0000313" key="12">
    <source>
        <dbReference type="EMBL" id="KAG7313948.1"/>
    </source>
</evidence>
<evidence type="ECO:0000256" key="6">
    <source>
        <dbReference type="ARBA" id="ARBA00023136"/>
    </source>
</evidence>
<evidence type="ECO:0000256" key="5">
    <source>
        <dbReference type="ARBA" id="ARBA00022989"/>
    </source>
</evidence>
<dbReference type="CDD" id="cd03590">
    <property type="entry name" value="CLECT_DC-SIGN_like"/>
    <property type="match status" value="1"/>
</dbReference>
<dbReference type="GO" id="GO:0006935">
    <property type="term" value="P:chemotaxis"/>
    <property type="evidence" value="ECO:0007669"/>
    <property type="project" value="InterPro"/>
</dbReference>
<dbReference type="InterPro" id="IPR016186">
    <property type="entry name" value="C-type_lectin-like/link_sf"/>
</dbReference>
<dbReference type="Proteomes" id="UP000824219">
    <property type="component" value="Linkage Group LG29"/>
</dbReference>
<keyword evidence="8" id="KW-0175">Coiled coil</keyword>
<keyword evidence="6 10" id="KW-0472">Membrane</keyword>
<dbReference type="Pfam" id="PF00059">
    <property type="entry name" value="Lectin_C"/>
    <property type="match status" value="1"/>
</dbReference>
<keyword evidence="13" id="KW-1185">Reference proteome</keyword>
<dbReference type="GO" id="GO:0005886">
    <property type="term" value="C:plasma membrane"/>
    <property type="evidence" value="ECO:0007669"/>
    <property type="project" value="UniProtKB-SubCell"/>
</dbReference>
<evidence type="ECO:0000256" key="10">
    <source>
        <dbReference type="SAM" id="Phobius"/>
    </source>
</evidence>
<dbReference type="InterPro" id="IPR016187">
    <property type="entry name" value="CTDL_fold"/>
</dbReference>
<comment type="subcellular location">
    <subcellularLocation>
        <location evidence="1">Cell membrane</location>
    </subcellularLocation>
</comment>
<sequence length="270" mass="31474">MLQRSSERVEMVVDIYETADTVRGQDPDTEKENSDSERHGGEQHTGGDTACSRCYRLTAVCVMLLLCVLLLAAITVLWIKFYILKTENNQLQTSYNNLTKERDQLQSSYNNLTKERDQLQSSYSNLAIERDQLQKERDRDLKILFVSYKRRCFIFNSSFYVMSNESKSWEESRKDCMDKGADLLIINSKEEQEFIGKQLVNHETWIGLSDREKEGDWKWVDGTPLTTKFWNQWEPNNAGDEDCVTVHASSSTWNDSQCSKKFPWICEKPQ</sequence>
<dbReference type="PANTHER" id="PTHR22803">
    <property type="entry name" value="MANNOSE, PHOSPHOLIPASE, LECTIN RECEPTOR RELATED"/>
    <property type="match status" value="1"/>
</dbReference>
<keyword evidence="2" id="KW-1003">Cell membrane</keyword>
<dbReference type="AlphaFoldDB" id="A0A9D3N320"/>
<keyword evidence="7" id="KW-1015">Disulfide bond</keyword>
<comment type="caution">
    <text evidence="12">The sequence shown here is derived from an EMBL/GenBank/DDBJ whole genome shotgun (WGS) entry which is preliminary data.</text>
</comment>
<dbReference type="Gene3D" id="3.10.100.10">
    <property type="entry name" value="Mannose-Binding Protein A, subunit A"/>
    <property type="match status" value="1"/>
</dbReference>
<protein>
    <recommendedName>
        <fullName evidence="11">C-type lectin domain-containing protein</fullName>
    </recommendedName>
</protein>
<feature type="compositionally biased region" description="Basic and acidic residues" evidence="9">
    <location>
        <begin position="23"/>
        <end position="42"/>
    </location>
</feature>
<accession>A0A9D3N320</accession>
<gene>
    <name evidence="12" type="ORF">KOW79_022444</name>
</gene>
<dbReference type="InterPro" id="IPR003122">
    <property type="entry name" value="Tar_rcpt_lig-bd"/>
</dbReference>
<dbReference type="SUPFAM" id="SSF56436">
    <property type="entry name" value="C-type lectin-like"/>
    <property type="match status" value="1"/>
</dbReference>
<dbReference type="GO" id="GO:0030246">
    <property type="term" value="F:carbohydrate binding"/>
    <property type="evidence" value="ECO:0007669"/>
    <property type="project" value="UniProtKB-KW"/>
</dbReference>
<evidence type="ECO:0000256" key="7">
    <source>
        <dbReference type="ARBA" id="ARBA00023157"/>
    </source>
</evidence>
<reference evidence="12 13" key="1">
    <citation type="submission" date="2021-06" db="EMBL/GenBank/DDBJ databases">
        <title>Chromosome-level genome assembly of the red-tail catfish (Hemibagrus wyckioides).</title>
        <authorList>
            <person name="Shao F."/>
        </authorList>
    </citation>
    <scope>NUCLEOTIDE SEQUENCE [LARGE SCALE GENOMIC DNA]</scope>
    <source>
        <strain evidence="12">EC202008001</strain>
        <tissue evidence="12">Blood</tissue>
    </source>
</reference>
<evidence type="ECO:0000256" key="4">
    <source>
        <dbReference type="ARBA" id="ARBA00022734"/>
    </source>
</evidence>
<dbReference type="EMBL" id="JAHKSW010000029">
    <property type="protein sequence ID" value="KAG7313948.1"/>
    <property type="molecule type" value="Genomic_DNA"/>
</dbReference>
<organism evidence="12 13">
    <name type="scientific">Hemibagrus wyckioides</name>
    <dbReference type="NCBI Taxonomy" id="337641"/>
    <lineage>
        <taxon>Eukaryota</taxon>
        <taxon>Metazoa</taxon>
        <taxon>Chordata</taxon>
        <taxon>Craniata</taxon>
        <taxon>Vertebrata</taxon>
        <taxon>Euteleostomi</taxon>
        <taxon>Actinopterygii</taxon>
        <taxon>Neopterygii</taxon>
        <taxon>Teleostei</taxon>
        <taxon>Ostariophysi</taxon>
        <taxon>Siluriformes</taxon>
        <taxon>Bagridae</taxon>
        <taxon>Hemibagrus</taxon>
    </lineage>
</organism>
<evidence type="ECO:0000256" key="3">
    <source>
        <dbReference type="ARBA" id="ARBA00022692"/>
    </source>
</evidence>
<name>A0A9D3N320_9TELE</name>
<dbReference type="PROSITE" id="PS50041">
    <property type="entry name" value="C_TYPE_LECTIN_2"/>
    <property type="match status" value="1"/>
</dbReference>
<dbReference type="GO" id="GO:0007165">
    <property type="term" value="P:signal transduction"/>
    <property type="evidence" value="ECO:0007669"/>
    <property type="project" value="InterPro"/>
</dbReference>
<dbReference type="InterPro" id="IPR033989">
    <property type="entry name" value="CD209-like_CTLD"/>
</dbReference>
<evidence type="ECO:0000313" key="13">
    <source>
        <dbReference type="Proteomes" id="UP000824219"/>
    </source>
</evidence>
<evidence type="ECO:0000259" key="11">
    <source>
        <dbReference type="PROSITE" id="PS50041"/>
    </source>
</evidence>
<dbReference type="InterPro" id="IPR001304">
    <property type="entry name" value="C-type_lectin-like"/>
</dbReference>
<feature type="region of interest" description="Disordered" evidence="9">
    <location>
        <begin position="20"/>
        <end position="47"/>
    </location>
</feature>
<keyword evidence="5 10" id="KW-1133">Transmembrane helix</keyword>
<evidence type="ECO:0000256" key="1">
    <source>
        <dbReference type="ARBA" id="ARBA00004236"/>
    </source>
</evidence>